<dbReference type="EMBL" id="LAVA02000026">
    <property type="protein sequence ID" value="OIJ67565.1"/>
    <property type="molecule type" value="Genomic_DNA"/>
</dbReference>
<keyword evidence="3" id="KW-1185">Reference proteome</keyword>
<evidence type="ECO:0008006" key="4">
    <source>
        <dbReference type="Google" id="ProtNLM"/>
    </source>
</evidence>
<evidence type="ECO:0000313" key="2">
    <source>
        <dbReference type="EMBL" id="OIJ67565.1"/>
    </source>
</evidence>
<reference evidence="2" key="1">
    <citation type="submission" date="2016-10" db="EMBL/GenBank/DDBJ databases">
        <title>Genome sequence of Streptomyces mangrovisoli MUSC 149.</title>
        <authorList>
            <person name="Lee L.-H."/>
            <person name="Ser H.-L."/>
        </authorList>
    </citation>
    <scope>NUCLEOTIDE SEQUENCE [LARGE SCALE GENOMIC DNA]</scope>
    <source>
        <strain evidence="2">MUSC 149</strain>
    </source>
</reference>
<sequence length="225" mass="23502">MWSVVGGAAVVGVAVSLVLTFVLGGGTGSQADTSPPVTPLSTGPETPGDSTPPSSPSPSPSATLPAGYASYEDQEGFRIAHPTGWSRSTRASAYGMDVVNYRSPDRTRRIQVYQVAESSPDASFDLFLSDATPKNAAFQKLSLDNLDHDGFTGSRLEYTTGPISGEPDVGTWHVFDERFVAADGDIYAVAVYGPDDDTGADSLELLTTAVDWFCPDGATCPAPTA</sequence>
<feature type="region of interest" description="Disordered" evidence="1">
    <location>
        <begin position="27"/>
        <end position="65"/>
    </location>
</feature>
<evidence type="ECO:0000313" key="3">
    <source>
        <dbReference type="Proteomes" id="UP000034196"/>
    </source>
</evidence>
<accession>A0A1J4P260</accession>
<dbReference type="STRING" id="1428628.WN71_012445"/>
<dbReference type="AlphaFoldDB" id="A0A1J4P260"/>
<organism evidence="2 3">
    <name type="scientific">Streptomyces mangrovisoli</name>
    <dbReference type="NCBI Taxonomy" id="1428628"/>
    <lineage>
        <taxon>Bacteria</taxon>
        <taxon>Bacillati</taxon>
        <taxon>Actinomycetota</taxon>
        <taxon>Actinomycetes</taxon>
        <taxon>Kitasatosporales</taxon>
        <taxon>Streptomycetaceae</taxon>
        <taxon>Streptomyces</taxon>
    </lineage>
</organism>
<evidence type="ECO:0000256" key="1">
    <source>
        <dbReference type="SAM" id="MobiDB-lite"/>
    </source>
</evidence>
<feature type="compositionally biased region" description="Low complexity" evidence="1">
    <location>
        <begin position="41"/>
        <end position="52"/>
    </location>
</feature>
<name>A0A1J4P260_9ACTN</name>
<protein>
    <recommendedName>
        <fullName evidence="4">Serine/threonine protein kinase</fullName>
    </recommendedName>
</protein>
<proteinExistence type="predicted"/>
<comment type="caution">
    <text evidence="2">The sequence shown here is derived from an EMBL/GenBank/DDBJ whole genome shotgun (WGS) entry which is preliminary data.</text>
</comment>
<dbReference type="Proteomes" id="UP000034196">
    <property type="component" value="Unassembled WGS sequence"/>
</dbReference>
<gene>
    <name evidence="2" type="ORF">WN71_012445</name>
</gene>